<sequence>MKNLHFILTVSVFIGLHANILSAQSKYHPNHTDENGRKQGAWVYYHPSGNLKTIENYKDNLLDGIRIILNDRGYLNIEEYYKSGKLHGEQRIFDGFARLMELKEYHEGVLSGSYKKYNPNTGKLSEEGTYVNNEKHGKYIWYYDNGNPAVAYTYNMGIIDGDAIEYFREGGIASISTYRANELNGPYKEFYPDGKIKLEGQYRMGEKVGKWYSFDENGRKTLLKNNKK</sequence>
<evidence type="ECO:0000313" key="2">
    <source>
        <dbReference type="Proteomes" id="UP000253517"/>
    </source>
</evidence>
<keyword evidence="2" id="KW-1185">Reference proteome</keyword>
<reference evidence="1 2" key="1">
    <citation type="submission" date="2018-07" db="EMBL/GenBank/DDBJ databases">
        <title>Genomic Encyclopedia of Type Strains, Phase IV (KMG-IV): sequencing the most valuable type-strain genomes for metagenomic binning, comparative biology and taxonomic classification.</title>
        <authorList>
            <person name="Goeker M."/>
        </authorList>
    </citation>
    <scope>NUCLEOTIDE SEQUENCE [LARGE SCALE GENOMIC DNA]</scope>
    <source>
        <strain evidence="1 2">DSM 21410</strain>
    </source>
</reference>
<dbReference type="PANTHER" id="PTHR46820:SF1">
    <property type="entry name" value="HISTONE-LYSINE N-METHYLTRANSFERASE SETD7"/>
    <property type="match status" value="1"/>
</dbReference>
<dbReference type="Proteomes" id="UP000253517">
    <property type="component" value="Unassembled WGS sequence"/>
</dbReference>
<dbReference type="PANTHER" id="PTHR46820">
    <property type="entry name" value="HISTONE-LYSINE N-METHYLTRANSFERASE SETD7"/>
    <property type="match status" value="1"/>
</dbReference>
<dbReference type="GO" id="GO:0003682">
    <property type="term" value="F:chromatin binding"/>
    <property type="evidence" value="ECO:0007669"/>
    <property type="project" value="TreeGrafter"/>
</dbReference>
<dbReference type="Gene3D" id="2.20.110.10">
    <property type="entry name" value="Histone H3 K4-specific methyltransferase SET7/9 N-terminal domain"/>
    <property type="match status" value="3"/>
</dbReference>
<evidence type="ECO:0000313" key="1">
    <source>
        <dbReference type="EMBL" id="RCX05599.1"/>
    </source>
</evidence>
<dbReference type="Pfam" id="PF07661">
    <property type="entry name" value="MORN_2"/>
    <property type="match status" value="3"/>
</dbReference>
<comment type="caution">
    <text evidence="1">The sequence shown here is derived from an EMBL/GenBank/DDBJ whole genome shotgun (WGS) entry which is preliminary data.</text>
</comment>
<organism evidence="1 2">
    <name type="scientific">Schleiferia thermophila</name>
    <dbReference type="NCBI Taxonomy" id="884107"/>
    <lineage>
        <taxon>Bacteria</taxon>
        <taxon>Pseudomonadati</taxon>
        <taxon>Bacteroidota</taxon>
        <taxon>Flavobacteriia</taxon>
        <taxon>Flavobacteriales</taxon>
        <taxon>Schleiferiaceae</taxon>
        <taxon>Schleiferia</taxon>
    </lineage>
</organism>
<dbReference type="SUPFAM" id="SSF82185">
    <property type="entry name" value="Histone H3 K4-specific methyltransferase SET7/9 N-terminal domain"/>
    <property type="match status" value="2"/>
</dbReference>
<dbReference type="GO" id="GO:0005694">
    <property type="term" value="C:chromosome"/>
    <property type="evidence" value="ECO:0007669"/>
    <property type="project" value="TreeGrafter"/>
</dbReference>
<name>A0A369A8F6_9FLAO</name>
<gene>
    <name evidence="1" type="ORF">DES35_101887</name>
</gene>
<dbReference type="RefSeq" id="WP_037356548.1">
    <property type="nucleotide sequence ID" value="NZ_BHZF01000001.1"/>
</dbReference>
<dbReference type="AlphaFoldDB" id="A0A369A8F6"/>
<dbReference type="GO" id="GO:0070828">
    <property type="term" value="P:heterochromatin organization"/>
    <property type="evidence" value="ECO:0007669"/>
    <property type="project" value="TreeGrafter"/>
</dbReference>
<accession>A0A369A8F6</accession>
<dbReference type="EMBL" id="QPJS01000001">
    <property type="protein sequence ID" value="RCX05599.1"/>
    <property type="molecule type" value="Genomic_DNA"/>
</dbReference>
<proteinExistence type="predicted"/>
<protein>
    <submittedName>
        <fullName evidence="1">Antitoxin component YwqK of YwqJK toxin-antitoxin module</fullName>
    </submittedName>
</protein>
<dbReference type="InterPro" id="IPR011652">
    <property type="entry name" value="MORN_2"/>
</dbReference>